<keyword evidence="1" id="KW-1133">Transmembrane helix</keyword>
<keyword evidence="3" id="KW-1185">Reference proteome</keyword>
<keyword evidence="1" id="KW-0812">Transmembrane</keyword>
<dbReference type="RefSeq" id="WP_381168694.1">
    <property type="nucleotide sequence ID" value="NZ_JBHSFK010000016.1"/>
</dbReference>
<dbReference type="EMBL" id="JBHSFK010000016">
    <property type="protein sequence ID" value="MFC4502699.1"/>
    <property type="molecule type" value="Genomic_DNA"/>
</dbReference>
<keyword evidence="1" id="KW-0472">Membrane</keyword>
<accession>A0ABV9ASL1</accession>
<feature type="transmembrane region" description="Helical" evidence="1">
    <location>
        <begin position="143"/>
        <end position="161"/>
    </location>
</feature>
<evidence type="ECO:0000256" key="1">
    <source>
        <dbReference type="SAM" id="Phobius"/>
    </source>
</evidence>
<feature type="transmembrane region" description="Helical" evidence="1">
    <location>
        <begin position="87"/>
        <end position="107"/>
    </location>
</feature>
<gene>
    <name evidence="2" type="ORF">ACFPIH_24830</name>
</gene>
<protein>
    <recommendedName>
        <fullName evidence="4">Methyl-accepting transducer domain-containing protein</fullName>
    </recommendedName>
</protein>
<evidence type="ECO:0000313" key="2">
    <source>
        <dbReference type="EMBL" id="MFC4502699.1"/>
    </source>
</evidence>
<evidence type="ECO:0000313" key="3">
    <source>
        <dbReference type="Proteomes" id="UP001595839"/>
    </source>
</evidence>
<dbReference type="Proteomes" id="UP001595839">
    <property type="component" value="Unassembled WGS sequence"/>
</dbReference>
<reference evidence="3" key="1">
    <citation type="journal article" date="2019" name="Int. J. Syst. Evol. Microbiol.">
        <title>The Global Catalogue of Microorganisms (GCM) 10K type strain sequencing project: providing services to taxonomists for standard genome sequencing and annotation.</title>
        <authorList>
            <consortium name="The Broad Institute Genomics Platform"/>
            <consortium name="The Broad Institute Genome Sequencing Center for Infectious Disease"/>
            <person name="Wu L."/>
            <person name="Ma J."/>
        </authorList>
    </citation>
    <scope>NUCLEOTIDE SEQUENCE [LARGE SCALE GENOMIC DNA]</scope>
    <source>
        <strain evidence="3">CGMCC 4.7177</strain>
    </source>
</reference>
<sequence length="671" mass="69653">MSVEAEPATETAGSGLGHELRKLAAEPQLAFQQATLEELAGAVERGEGLSAWSGGGLVAAYAGEGALAPGTARTAVWARRLGSATAVMVYAPLVLTWSGLGLAMYAYHEARQDRSARLRGSFLEMWQQGFAGHLSGFLRFDQLVWYTITLLVLVVAVTLAWRSAQNRADEQDRRLLRRLAHALARVEAAAVAAAHTEPRQFTEELQGAAAELRLLLRLSDRAGELSQELLGQAVAASTEAVSATRVMDASAAALREAVASIATASREAATAAEHLTRGADDFGEAVQTSTATLTTGMVTAAQEAAQHIVEAVTTAAGRLASASDMAAERFASASDGAAGRFVSATDAAAERLGAASVGAAERFAGATDTAADRFSGATDTAADRFSGATDTAADRFSGATDTAADRFSGAADTAADRFSGAADTAAEGFARAADVAVERFGQVVAEAAVGQEAQAARQAAETRAVLLEGRDALAAAAQELRASASGLDRSVAGLPEAIAVLPTAIGEAAGSGADHIGLAYETAVTALAASLQAEVRQAGEALATRAAEADRTAQERHLASEQRLLASAAESRTVLVDLLQRVEDFAARLEGLARHEEAVRVRAQQDHRLRAEALREELALLDRLHERQERLLGAWAEHRSAADTAPQDATVVHPPIADAVPVADARPPRSA</sequence>
<organism evidence="2 3">
    <name type="scientific">Streptomyces vulcanius</name>
    <dbReference type="NCBI Taxonomy" id="1441876"/>
    <lineage>
        <taxon>Bacteria</taxon>
        <taxon>Bacillati</taxon>
        <taxon>Actinomycetota</taxon>
        <taxon>Actinomycetes</taxon>
        <taxon>Kitasatosporales</taxon>
        <taxon>Streptomycetaceae</taxon>
        <taxon>Streptomyces</taxon>
    </lineage>
</organism>
<evidence type="ECO:0008006" key="4">
    <source>
        <dbReference type="Google" id="ProtNLM"/>
    </source>
</evidence>
<name>A0ABV9ASL1_9ACTN</name>
<comment type="caution">
    <text evidence="2">The sequence shown here is derived from an EMBL/GenBank/DDBJ whole genome shotgun (WGS) entry which is preliminary data.</text>
</comment>
<proteinExistence type="predicted"/>